<evidence type="ECO:0000313" key="2">
    <source>
        <dbReference type="EMBL" id="KAK9754330.1"/>
    </source>
</evidence>
<feature type="signal peptide" evidence="1">
    <location>
        <begin position="1"/>
        <end position="16"/>
    </location>
</feature>
<evidence type="ECO:0000313" key="3">
    <source>
        <dbReference type="Proteomes" id="UP001458880"/>
    </source>
</evidence>
<proteinExistence type="predicted"/>
<dbReference type="AlphaFoldDB" id="A0AAW1N775"/>
<dbReference type="InterPro" id="IPR038606">
    <property type="entry name" value="To_sf"/>
</dbReference>
<gene>
    <name evidence="2" type="ORF">QE152_g1345</name>
</gene>
<dbReference type="Pfam" id="PF06585">
    <property type="entry name" value="JHBP"/>
    <property type="match status" value="1"/>
</dbReference>
<feature type="chain" id="PRO_5044002190" evidence="1">
    <location>
        <begin position="17"/>
        <end position="77"/>
    </location>
</feature>
<evidence type="ECO:0000256" key="1">
    <source>
        <dbReference type="SAM" id="SignalP"/>
    </source>
</evidence>
<comment type="caution">
    <text evidence="2">The sequence shown here is derived from an EMBL/GenBank/DDBJ whole genome shotgun (WGS) entry which is preliminary data.</text>
</comment>
<dbReference type="Proteomes" id="UP001458880">
    <property type="component" value="Unassembled WGS sequence"/>
</dbReference>
<reference evidence="2 3" key="1">
    <citation type="journal article" date="2024" name="BMC Genomics">
        <title>De novo assembly and annotation of Popillia japonica's genome with initial clues to its potential as an invasive pest.</title>
        <authorList>
            <person name="Cucini C."/>
            <person name="Boschi S."/>
            <person name="Funari R."/>
            <person name="Cardaioli E."/>
            <person name="Iannotti N."/>
            <person name="Marturano G."/>
            <person name="Paoli F."/>
            <person name="Bruttini M."/>
            <person name="Carapelli A."/>
            <person name="Frati F."/>
            <person name="Nardi F."/>
        </authorList>
    </citation>
    <scope>NUCLEOTIDE SEQUENCE [LARGE SCALE GENOMIC DNA]</scope>
    <source>
        <strain evidence="2">DMR45628</strain>
    </source>
</reference>
<accession>A0AAW1N775</accession>
<dbReference type="Gene3D" id="3.15.10.30">
    <property type="entry name" value="Haemolymph juvenile hormone binding protein"/>
    <property type="match status" value="1"/>
</dbReference>
<keyword evidence="1" id="KW-0732">Signal</keyword>
<dbReference type="EMBL" id="JASPKY010000008">
    <property type="protein sequence ID" value="KAK9754330.1"/>
    <property type="molecule type" value="Genomic_DNA"/>
</dbReference>
<organism evidence="2 3">
    <name type="scientific">Popillia japonica</name>
    <name type="common">Japanese beetle</name>
    <dbReference type="NCBI Taxonomy" id="7064"/>
    <lineage>
        <taxon>Eukaryota</taxon>
        <taxon>Metazoa</taxon>
        <taxon>Ecdysozoa</taxon>
        <taxon>Arthropoda</taxon>
        <taxon>Hexapoda</taxon>
        <taxon>Insecta</taxon>
        <taxon>Pterygota</taxon>
        <taxon>Neoptera</taxon>
        <taxon>Endopterygota</taxon>
        <taxon>Coleoptera</taxon>
        <taxon>Polyphaga</taxon>
        <taxon>Scarabaeiformia</taxon>
        <taxon>Scarabaeidae</taxon>
        <taxon>Rutelinae</taxon>
        <taxon>Popillia</taxon>
    </lineage>
</organism>
<protein>
    <submittedName>
        <fullName evidence="2">Hemolymph juvenile hormone binding protein (JHBP)</fullName>
    </submittedName>
</protein>
<sequence>MSLLLIILVCINVVLSEKLPEFIESCAQNDTNIDECFVNNAMKAIPELIKGIDYLKVPVLSPLFIQQIQLVHTDNII</sequence>
<name>A0AAW1N775_POPJA</name>
<keyword evidence="3" id="KW-1185">Reference proteome</keyword>
<dbReference type="InterPro" id="IPR010562">
    <property type="entry name" value="Haemolymph_juvenile_hormone-bd"/>
</dbReference>